<dbReference type="HAMAP" id="MF_03028">
    <property type="entry name" value="Pescadillo"/>
    <property type="match status" value="1"/>
</dbReference>
<dbReference type="EMBL" id="CAJMWZ010002799">
    <property type="protein sequence ID" value="CAE6462861.1"/>
    <property type="molecule type" value="Genomic_DNA"/>
</dbReference>
<dbReference type="GO" id="GO:0005654">
    <property type="term" value="C:nucleoplasm"/>
    <property type="evidence" value="ECO:0007669"/>
    <property type="project" value="UniProtKB-SubCell"/>
</dbReference>
<protein>
    <recommendedName>
        <fullName evidence="4">Pescadillo homolog</fullName>
    </recommendedName>
    <alternativeName>
        <fullName evidence="4">Nucleolar protein 7 homolog</fullName>
    </alternativeName>
</protein>
<dbReference type="SMART" id="SM00292">
    <property type="entry name" value="BRCT"/>
    <property type="match status" value="1"/>
</dbReference>
<feature type="region of interest" description="Disordered" evidence="5">
    <location>
        <begin position="485"/>
        <end position="523"/>
    </location>
</feature>
<evidence type="ECO:0000256" key="3">
    <source>
        <dbReference type="ARBA" id="ARBA00023242"/>
    </source>
</evidence>
<evidence type="ECO:0000313" key="7">
    <source>
        <dbReference type="EMBL" id="CAE6462861.1"/>
    </source>
</evidence>
<dbReference type="GO" id="GO:0000463">
    <property type="term" value="P:maturation of LSU-rRNA from tricistronic rRNA transcript (SSU-rRNA, 5.8S rRNA, LSU-rRNA)"/>
    <property type="evidence" value="ECO:0007669"/>
    <property type="project" value="UniProtKB-UniRule"/>
</dbReference>
<dbReference type="PANTHER" id="PTHR12221">
    <property type="entry name" value="PESCADILLO - RELATED"/>
    <property type="match status" value="1"/>
</dbReference>
<comment type="similarity">
    <text evidence="4">Belongs to the pescadillo family.</text>
</comment>
<name>A0A8H3GSB6_9AGAM</name>
<proteinExistence type="inferred from homology"/>
<evidence type="ECO:0000313" key="8">
    <source>
        <dbReference type="Proteomes" id="UP000663850"/>
    </source>
</evidence>
<feature type="domain" description="BRCT" evidence="6">
    <location>
        <begin position="378"/>
        <end position="473"/>
    </location>
</feature>
<comment type="function">
    <text evidence="4">Component of the NOP7 complex, which is required for maturation of the 25S and 5.8S ribosomal RNAs and formation of the 60S ribosome.</text>
</comment>
<dbReference type="Proteomes" id="UP000663850">
    <property type="component" value="Unassembled WGS sequence"/>
</dbReference>
<sequence length="646" mass="71422">MRKQILGEGNCLRTSAMAKLKQRGKSGAAKAYITRSSAIKKLQCSLADFRRLCILKGIFPREPRHRKRANKGSSAPTTFYYAKDIAYLAHEPILRRLREHKAFAKKLARALGRGEWSSAKSLEENKPVYTLDHIVKERYPTFIDALRDIDDALCLIHLFAALPTSPQIPTSLIANCTRLSAEWQLYVMRTHALRKVFLSIKGIYFQAEVMGQTMTWLIPYQFTQPIPPDVDARVMLTFVELYQTLLGFVFFKLYSDVSLVYPPPLNLDKDEAGAGVGAFTLEDIIAESATSAAPTVKKVEVDGRVVTNKDVKRAILDINSTPLPPQPTVSTSKTNADITPTDVDILPDDFIVQPSKSTEGQGAPLLTMRDISVLPSVTPPLLFSSLTIFISRETPRPLLEFVIRAFGGRVGWPATLGVGSPFDENDPAITHVIVDRPLNGGTTPAGRRKYVQPQWVIDSINAGRLLVEDTYAQGKILPPHLSPFGEGSGTYVPDAGGADSTEEALAAESGESEDEGEEDEKMLDAEAVTPEETSTRPALAAAAAAPDDPALRRAAEIEAERAGAEYATFEADLKKAIKKQPKKTAEPVEDNEVEMNKMLMSNKQRKLYERMKYGEKKRALEKSKLEQKRDALRKARAKEIRKGIKS</sequence>
<comment type="caution">
    <text evidence="7">The sequence shown here is derived from an EMBL/GenBank/DDBJ whole genome shotgun (WGS) entry which is preliminary data.</text>
</comment>
<dbReference type="Gene3D" id="3.40.50.10190">
    <property type="entry name" value="BRCT domain"/>
    <property type="match status" value="1"/>
</dbReference>
<dbReference type="GO" id="GO:0003723">
    <property type="term" value="F:RNA binding"/>
    <property type="evidence" value="ECO:0007669"/>
    <property type="project" value="TreeGrafter"/>
</dbReference>
<dbReference type="GO" id="GO:0070545">
    <property type="term" value="C:PeBoW complex"/>
    <property type="evidence" value="ECO:0007669"/>
    <property type="project" value="TreeGrafter"/>
</dbReference>
<comment type="subunit">
    <text evidence="4">Component of the NOP7 complex, composed of ERB1, NOP7 and YTM1. Within the NOP7 complex ERB1 appears to interact directly with NOP7 and YTM1. The NOP7 complex also associates with the 66S pre-ribosome.</text>
</comment>
<dbReference type="GO" id="GO:0043021">
    <property type="term" value="F:ribonucleoprotein complex binding"/>
    <property type="evidence" value="ECO:0007669"/>
    <property type="project" value="UniProtKB-UniRule"/>
</dbReference>
<dbReference type="InterPro" id="IPR001357">
    <property type="entry name" value="BRCT_dom"/>
</dbReference>
<dbReference type="Pfam" id="PF06732">
    <property type="entry name" value="Pescadillo_N"/>
    <property type="match status" value="1"/>
</dbReference>
<evidence type="ECO:0000256" key="5">
    <source>
        <dbReference type="SAM" id="MobiDB-lite"/>
    </source>
</evidence>
<dbReference type="PROSITE" id="PS50172">
    <property type="entry name" value="BRCT"/>
    <property type="match status" value="1"/>
</dbReference>
<keyword evidence="2 4" id="KW-0698">rRNA processing</keyword>
<organism evidence="7 8">
    <name type="scientific">Rhizoctonia solani</name>
    <dbReference type="NCBI Taxonomy" id="456999"/>
    <lineage>
        <taxon>Eukaryota</taxon>
        <taxon>Fungi</taxon>
        <taxon>Dikarya</taxon>
        <taxon>Basidiomycota</taxon>
        <taxon>Agaricomycotina</taxon>
        <taxon>Agaricomycetes</taxon>
        <taxon>Cantharellales</taxon>
        <taxon>Ceratobasidiaceae</taxon>
        <taxon>Rhizoctonia</taxon>
    </lineage>
</organism>
<dbReference type="Pfam" id="PF00533">
    <property type="entry name" value="BRCT"/>
    <property type="match status" value="1"/>
</dbReference>
<gene>
    <name evidence="4" type="primary">NOP7</name>
    <name evidence="7" type="ORF">RDB_LOCUS53237</name>
</gene>
<feature type="region of interest" description="Disordered" evidence="5">
    <location>
        <begin position="619"/>
        <end position="646"/>
    </location>
</feature>
<accession>A0A8H3GSB6</accession>
<dbReference type="InterPro" id="IPR036420">
    <property type="entry name" value="BRCT_dom_sf"/>
</dbReference>
<evidence type="ECO:0000256" key="1">
    <source>
        <dbReference type="ARBA" id="ARBA00022517"/>
    </source>
</evidence>
<reference evidence="7" key="1">
    <citation type="submission" date="2021-01" db="EMBL/GenBank/DDBJ databases">
        <authorList>
            <person name="Kaushik A."/>
        </authorList>
    </citation>
    <scope>NUCLEOTIDE SEQUENCE</scope>
    <source>
        <strain evidence="7">Type strain: AG8-Rh-89/</strain>
    </source>
</reference>
<dbReference type="PANTHER" id="PTHR12221:SF6">
    <property type="entry name" value="PESCADILLO HOMOLOG"/>
    <property type="match status" value="1"/>
</dbReference>
<dbReference type="GO" id="GO:0000466">
    <property type="term" value="P:maturation of 5.8S rRNA from tricistronic rRNA transcript (SSU-rRNA, 5.8S rRNA, LSU-rRNA)"/>
    <property type="evidence" value="ECO:0007669"/>
    <property type="project" value="UniProtKB-UniRule"/>
</dbReference>
<dbReference type="GO" id="GO:0030687">
    <property type="term" value="C:preribosome, large subunit precursor"/>
    <property type="evidence" value="ECO:0007669"/>
    <property type="project" value="UniProtKB-UniRule"/>
</dbReference>
<comment type="subcellular location">
    <subcellularLocation>
        <location evidence="4">Nucleus</location>
        <location evidence="4">Nucleolus</location>
    </subcellularLocation>
    <subcellularLocation>
        <location evidence="4">Nucleus</location>
        <location evidence="4">Nucleoplasm</location>
    </subcellularLocation>
</comment>
<evidence type="ECO:0000256" key="4">
    <source>
        <dbReference type="HAMAP-Rule" id="MF_03028"/>
    </source>
</evidence>
<feature type="compositionally biased region" description="Acidic residues" evidence="5">
    <location>
        <begin position="510"/>
        <end position="521"/>
    </location>
</feature>
<dbReference type="AlphaFoldDB" id="A0A8H3GSB6"/>
<dbReference type="CDD" id="cd17709">
    <property type="entry name" value="BRCT_pescadillo_like"/>
    <property type="match status" value="1"/>
</dbReference>
<dbReference type="InterPro" id="IPR010613">
    <property type="entry name" value="PES"/>
</dbReference>
<keyword evidence="1 4" id="KW-0690">Ribosome biogenesis</keyword>
<dbReference type="SUPFAM" id="SSF52113">
    <property type="entry name" value="BRCT domain"/>
    <property type="match status" value="1"/>
</dbReference>
<keyword evidence="3 4" id="KW-0539">Nucleus</keyword>
<evidence type="ECO:0000259" key="6">
    <source>
        <dbReference type="PROSITE" id="PS50172"/>
    </source>
</evidence>
<evidence type="ECO:0000256" key="2">
    <source>
        <dbReference type="ARBA" id="ARBA00022552"/>
    </source>
</evidence>